<proteinExistence type="predicted"/>
<protein>
    <submittedName>
        <fullName evidence="1">Uncharacterized protein</fullName>
    </submittedName>
</protein>
<reference evidence="1 2" key="2">
    <citation type="journal article" date="2022" name="Mol. Biol. Evol.">
        <title>Comparative Genomics Reveals Insights into the Divergent Evolution of Astigmatic Mites and Household Pest Adaptations.</title>
        <authorList>
            <person name="Xiong Q."/>
            <person name="Wan A.T."/>
            <person name="Liu X."/>
            <person name="Fung C.S."/>
            <person name="Xiao X."/>
            <person name="Malainual N."/>
            <person name="Hou J."/>
            <person name="Wang L."/>
            <person name="Wang M."/>
            <person name="Yang K.Y."/>
            <person name="Cui Y."/>
            <person name="Leung E.L."/>
            <person name="Nong W."/>
            <person name="Shin S.K."/>
            <person name="Au S.W."/>
            <person name="Jeong K.Y."/>
            <person name="Chew F.T."/>
            <person name="Hui J.H."/>
            <person name="Leung T.F."/>
            <person name="Tungtrongchitr A."/>
            <person name="Zhong N."/>
            <person name="Liu Z."/>
            <person name="Tsui S.K."/>
        </authorList>
    </citation>
    <scope>NUCLEOTIDE SEQUENCE [LARGE SCALE GENOMIC DNA]</scope>
    <source>
        <strain evidence="1">Derp</strain>
    </source>
</reference>
<comment type="caution">
    <text evidence="1">The sequence shown here is derived from an EMBL/GenBank/DDBJ whole genome shotgun (WGS) entry which is preliminary data.</text>
</comment>
<keyword evidence="2" id="KW-1185">Reference proteome</keyword>
<sequence length="87" mass="10451">MKEKLTRYNANTIVNNIFPPFSFQTKQKQINLFYKFSVQLNLRDLINNEPNQSKQKNNSFLLLIVYQFHENPLILMMNGMNEFDTFE</sequence>
<reference evidence="1 2" key="1">
    <citation type="journal article" date="2018" name="J. Allergy Clin. Immunol.">
        <title>High-quality assembly of Dermatophagoides pteronyssinus genome and transcriptome reveals a wide range of novel allergens.</title>
        <authorList>
            <person name="Liu X.Y."/>
            <person name="Yang K.Y."/>
            <person name="Wang M.Q."/>
            <person name="Kwok J.S."/>
            <person name="Zeng X."/>
            <person name="Yang Z."/>
            <person name="Xiao X.J."/>
            <person name="Lau C.P."/>
            <person name="Li Y."/>
            <person name="Huang Z.M."/>
            <person name="Ba J.G."/>
            <person name="Yim A.K."/>
            <person name="Ouyang C.Y."/>
            <person name="Ngai S.M."/>
            <person name="Chan T.F."/>
            <person name="Leung E.L."/>
            <person name="Liu L."/>
            <person name="Liu Z.G."/>
            <person name="Tsui S.K."/>
        </authorList>
    </citation>
    <scope>NUCLEOTIDE SEQUENCE [LARGE SCALE GENOMIC DNA]</scope>
    <source>
        <strain evidence="1">Derp</strain>
    </source>
</reference>
<accession>A0ABQ8JLB3</accession>
<organism evidence="1 2">
    <name type="scientific">Dermatophagoides pteronyssinus</name>
    <name type="common">European house dust mite</name>
    <dbReference type="NCBI Taxonomy" id="6956"/>
    <lineage>
        <taxon>Eukaryota</taxon>
        <taxon>Metazoa</taxon>
        <taxon>Ecdysozoa</taxon>
        <taxon>Arthropoda</taxon>
        <taxon>Chelicerata</taxon>
        <taxon>Arachnida</taxon>
        <taxon>Acari</taxon>
        <taxon>Acariformes</taxon>
        <taxon>Sarcoptiformes</taxon>
        <taxon>Astigmata</taxon>
        <taxon>Psoroptidia</taxon>
        <taxon>Analgoidea</taxon>
        <taxon>Pyroglyphidae</taxon>
        <taxon>Dermatophagoidinae</taxon>
        <taxon>Dermatophagoides</taxon>
    </lineage>
</organism>
<dbReference type="Proteomes" id="UP000887458">
    <property type="component" value="Unassembled WGS sequence"/>
</dbReference>
<dbReference type="EMBL" id="NJHN03000034">
    <property type="protein sequence ID" value="KAH9423145.1"/>
    <property type="molecule type" value="Genomic_DNA"/>
</dbReference>
<name>A0ABQ8JLB3_DERPT</name>
<gene>
    <name evidence="1" type="ORF">DERP_007739</name>
</gene>
<evidence type="ECO:0000313" key="1">
    <source>
        <dbReference type="EMBL" id="KAH9423145.1"/>
    </source>
</evidence>
<evidence type="ECO:0000313" key="2">
    <source>
        <dbReference type="Proteomes" id="UP000887458"/>
    </source>
</evidence>